<feature type="compositionally biased region" description="Basic and acidic residues" evidence="1">
    <location>
        <begin position="77"/>
        <end position="86"/>
    </location>
</feature>
<proteinExistence type="predicted"/>
<dbReference type="PANTHER" id="PTHR12618:SF20">
    <property type="entry name" value="PHD AND RING FINGER DOMAIN-CONTAINING PROTEIN 1"/>
    <property type="match status" value="1"/>
</dbReference>
<evidence type="ECO:0000256" key="1">
    <source>
        <dbReference type="SAM" id="MobiDB-lite"/>
    </source>
</evidence>
<feature type="compositionally biased region" description="Basic residues" evidence="1">
    <location>
        <begin position="441"/>
        <end position="451"/>
    </location>
</feature>
<feature type="compositionally biased region" description="Basic and acidic residues" evidence="1">
    <location>
        <begin position="452"/>
        <end position="594"/>
    </location>
</feature>
<sequence>MTKCQSVAMETAKMGRAVKERRAATDVNEGEEDDMLDNASSPKEIESPEEEEGEEQEEGSLVCGGPAGEDIASPAPEETKELDDGGVRNLLDSIGAEDITSPEEEEEEEEGALRDTEDEEGLIEDASNGMEDISEPGSTDGLVDNLEDIVREQEPWRREQAKEKPARKDRKSKHKKESCHHRKHRRHRRNTSSNEDREEGEIVEEHSPSSSSRRRKEAEALMNDTIELPPRINISELPRIPKLKRGSDKVASHVTSSEAGIGAMSEDTCMAATSHVEVKRTSVLGRVDSGSEISWKKLSKHSRERSYRDGKQRDDTVLFKEREIKKREKAESRIERSENMVRKDSEARASSHSPPPPKKKERRPDRELYVRPDKKRDWHKKDKEKEKSSRKENKSSSSSSSHKDRKDKYKEKDKHSGTGSSKEHGRHSSKDRRRSSSKERREHRHSGRHRRDHSEDRSAEKFSKQKESRRADERESRRYDDRDSRESREKRDSRETRSSRETRESRDEGSRARESRDTRESRDARESRDTRESRDARESRDSRESKDTREARESTRDSREVIREVREPRRTEEKIKVVVDKDYWHDKSEHKEHSPSPLLEDADEHTPIESKEVIAKGDSIIINVNFNRSKKEPKIAPVPLTEPDAHHKSSARESRSRKREASSPVTPQYGSDSGDESLVTKKRRRHHRLGRDSGRDESEASEPDDEDDIERSPAYDFDDRASASSPSGSDNFADKPSTPPEVQDSPPSPATADKSPTLSQATPPVPEPSPPLLPQPPISSSSAAIQLSPQSPPPPSPPSPPEDNSYDPCEPTKSPSPPPPMATSEVDPCPPPEPELPPLPPEPEPPSRTTVASAASLPQTATLPSVVAPVTGPAVLPAVTGLQLQPPPPFLPARPLTTVVGSLAGAWAPAAGPVILGLRAPFVPPALGALLAPPMGMMPLRPPPPPIVRLATPTIVAAPAATAPTTLATLPPEPAARAVEQTGVVDMDVSTPPLYSPTDVPSSPPEPATAVQQQLAAVVQRGSSTFDTLLPAADRKASGRSSKSKRHASSGASSRDSKQVVHFVMEKSKGSSSNVTRSRSESKFGRSMDESQLQILDELPSSAVEMQVKDKFLKKLNRQERVVEEVKLSLKPYYNRREISKEEYKDILRKSVPKICHNKKGEINPMKIKAFVEGYVRKIKHSRKKLSSEQRHKAS</sequence>
<accession>A0AAQ4EVR5</accession>
<feature type="compositionally biased region" description="Acidic residues" evidence="1">
    <location>
        <begin position="699"/>
        <end position="709"/>
    </location>
</feature>
<feature type="compositionally biased region" description="Low complexity" evidence="1">
    <location>
        <begin position="778"/>
        <end position="789"/>
    </location>
</feature>
<feature type="region of interest" description="Disordered" evidence="1">
    <location>
        <begin position="988"/>
        <end position="1015"/>
    </location>
</feature>
<feature type="region of interest" description="Disordered" evidence="1">
    <location>
        <begin position="286"/>
        <end position="855"/>
    </location>
</feature>
<dbReference type="PANTHER" id="PTHR12618">
    <property type="entry name" value="PHD AND RING FINGER DOMAIN-CONTAINING PROTEIN 1"/>
    <property type="match status" value="1"/>
</dbReference>
<feature type="compositionally biased region" description="Basic and acidic residues" evidence="1">
    <location>
        <begin position="643"/>
        <end position="654"/>
    </location>
</feature>
<feature type="compositionally biased region" description="Acidic residues" evidence="1">
    <location>
        <begin position="100"/>
        <end position="123"/>
    </location>
</feature>
<protein>
    <recommendedName>
        <fullName evidence="2">SFR19-like C-terminal domain-containing protein</fullName>
    </recommendedName>
</protein>
<comment type="caution">
    <text evidence="3">The sequence shown here is derived from an EMBL/GenBank/DDBJ whole genome shotgun (WGS) entry which is preliminary data.</text>
</comment>
<dbReference type="Proteomes" id="UP001321473">
    <property type="component" value="Unassembled WGS sequence"/>
</dbReference>
<feature type="compositionally biased region" description="Basic residues" evidence="1">
    <location>
        <begin position="167"/>
        <end position="190"/>
    </location>
</feature>
<feature type="region of interest" description="Disordered" evidence="1">
    <location>
        <begin position="1027"/>
        <end position="1088"/>
    </location>
</feature>
<feature type="compositionally biased region" description="Basic and acidic residues" evidence="1">
    <location>
        <begin position="1078"/>
        <end position="1088"/>
    </location>
</feature>
<dbReference type="PRINTS" id="PR01217">
    <property type="entry name" value="PRICHEXTENSN"/>
</dbReference>
<feature type="compositionally biased region" description="Basic and acidic residues" evidence="1">
    <location>
        <begin position="1055"/>
        <end position="1069"/>
    </location>
</feature>
<feature type="compositionally biased region" description="Pro residues" evidence="1">
    <location>
        <begin position="790"/>
        <end position="801"/>
    </location>
</feature>
<dbReference type="AlphaFoldDB" id="A0AAQ4EVR5"/>
<dbReference type="InterPro" id="IPR057031">
    <property type="entry name" value="SFR19-like_C"/>
</dbReference>
<reference evidence="3 4" key="1">
    <citation type="journal article" date="2023" name="Arcadia Sci">
        <title>De novo assembly of a long-read Amblyomma americanum tick genome.</title>
        <authorList>
            <person name="Chou S."/>
            <person name="Poskanzer K.E."/>
            <person name="Rollins M."/>
            <person name="Thuy-Boun P.S."/>
        </authorList>
    </citation>
    <scope>NUCLEOTIDE SEQUENCE [LARGE SCALE GENOMIC DNA]</scope>
    <source>
        <strain evidence="3">F_SG_1</strain>
        <tissue evidence="3">Salivary glands</tissue>
    </source>
</reference>
<feature type="compositionally biased region" description="Basic and acidic residues" evidence="1">
    <location>
        <begin position="604"/>
        <end position="615"/>
    </location>
</feature>
<feature type="region of interest" description="Disordered" evidence="1">
    <location>
        <begin position="1"/>
        <end position="227"/>
    </location>
</feature>
<dbReference type="Pfam" id="PF23030">
    <property type="entry name" value="SCAF11-like_C"/>
    <property type="match status" value="1"/>
</dbReference>
<dbReference type="InterPro" id="IPR047157">
    <property type="entry name" value="PHRF1/Atg35"/>
</dbReference>
<feature type="compositionally biased region" description="Basic and acidic residues" evidence="1">
    <location>
        <begin position="304"/>
        <end position="349"/>
    </location>
</feature>
<feature type="compositionally biased region" description="Basic and acidic residues" evidence="1">
    <location>
        <begin position="362"/>
        <end position="394"/>
    </location>
</feature>
<feature type="compositionally biased region" description="Basic and acidic residues" evidence="1">
    <location>
        <begin position="148"/>
        <end position="166"/>
    </location>
</feature>
<feature type="compositionally biased region" description="Basic and acidic residues" evidence="1">
    <location>
        <begin position="710"/>
        <end position="721"/>
    </location>
</feature>
<dbReference type="EMBL" id="JARKHS020010399">
    <property type="protein sequence ID" value="KAK8778810.1"/>
    <property type="molecule type" value="Genomic_DNA"/>
</dbReference>
<evidence type="ECO:0000259" key="2">
    <source>
        <dbReference type="Pfam" id="PF23030"/>
    </source>
</evidence>
<feature type="compositionally biased region" description="Basic residues" evidence="1">
    <location>
        <begin position="680"/>
        <end position="689"/>
    </location>
</feature>
<evidence type="ECO:0000313" key="3">
    <source>
        <dbReference type="EMBL" id="KAK8778810.1"/>
    </source>
</evidence>
<name>A0AAQ4EVR5_AMBAM</name>
<keyword evidence="4" id="KW-1185">Reference proteome</keyword>
<feature type="domain" description="SFR19-like C-terminal" evidence="2">
    <location>
        <begin position="1106"/>
        <end position="1189"/>
    </location>
</feature>
<feature type="compositionally biased region" description="Pro residues" evidence="1">
    <location>
        <begin position="763"/>
        <end position="777"/>
    </location>
</feature>
<feature type="compositionally biased region" description="Acidic residues" evidence="1">
    <location>
        <begin position="47"/>
        <end position="58"/>
    </location>
</feature>
<evidence type="ECO:0000313" key="4">
    <source>
        <dbReference type="Proteomes" id="UP001321473"/>
    </source>
</evidence>
<feature type="compositionally biased region" description="Basic and acidic residues" evidence="1">
    <location>
        <begin position="401"/>
        <end position="440"/>
    </location>
</feature>
<organism evidence="3 4">
    <name type="scientific">Amblyomma americanum</name>
    <name type="common">Lone star tick</name>
    <dbReference type="NCBI Taxonomy" id="6943"/>
    <lineage>
        <taxon>Eukaryota</taxon>
        <taxon>Metazoa</taxon>
        <taxon>Ecdysozoa</taxon>
        <taxon>Arthropoda</taxon>
        <taxon>Chelicerata</taxon>
        <taxon>Arachnida</taxon>
        <taxon>Acari</taxon>
        <taxon>Parasitiformes</taxon>
        <taxon>Ixodida</taxon>
        <taxon>Ixodoidea</taxon>
        <taxon>Ixodidae</taxon>
        <taxon>Amblyomminae</taxon>
        <taxon>Amblyomma</taxon>
    </lineage>
</organism>
<feature type="compositionally biased region" description="Pro residues" evidence="1">
    <location>
        <begin position="828"/>
        <end position="846"/>
    </location>
</feature>
<gene>
    <name evidence="3" type="ORF">V5799_019848</name>
</gene>